<evidence type="ECO:0000313" key="6">
    <source>
        <dbReference type="EMBL" id="SPE17768.1"/>
    </source>
</evidence>
<dbReference type="OrthoDB" id="114682at2"/>
<evidence type="ECO:0000256" key="1">
    <source>
        <dbReference type="ARBA" id="ARBA00023015"/>
    </source>
</evidence>
<dbReference type="SMART" id="SM00100">
    <property type="entry name" value="cNMP"/>
    <property type="match status" value="1"/>
</dbReference>
<dbReference type="FunFam" id="1.10.10.10:FF:000019">
    <property type="entry name" value="Crp/Fnr family transcriptional regulator"/>
    <property type="match status" value="1"/>
</dbReference>
<dbReference type="SMART" id="SM00419">
    <property type="entry name" value="HTH_CRP"/>
    <property type="match status" value="1"/>
</dbReference>
<dbReference type="PANTHER" id="PTHR24567">
    <property type="entry name" value="CRP FAMILY TRANSCRIPTIONAL REGULATORY PROTEIN"/>
    <property type="match status" value="1"/>
</dbReference>
<dbReference type="InterPro" id="IPR000595">
    <property type="entry name" value="cNMP-bd_dom"/>
</dbReference>
<evidence type="ECO:0000259" key="5">
    <source>
        <dbReference type="PROSITE" id="PS51063"/>
    </source>
</evidence>
<keyword evidence="3" id="KW-0804">Transcription</keyword>
<dbReference type="PROSITE" id="PS50042">
    <property type="entry name" value="CNMP_BINDING_3"/>
    <property type="match status" value="1"/>
</dbReference>
<accession>A0A2N9L3A9</accession>
<evidence type="ECO:0000256" key="3">
    <source>
        <dbReference type="ARBA" id="ARBA00023163"/>
    </source>
</evidence>
<dbReference type="AlphaFoldDB" id="A0A2N9L3A9"/>
<gene>
    <name evidence="6" type="ORF">SBA5_110128</name>
</gene>
<dbReference type="InterPro" id="IPR018490">
    <property type="entry name" value="cNMP-bd_dom_sf"/>
</dbReference>
<dbReference type="CDD" id="cd00038">
    <property type="entry name" value="CAP_ED"/>
    <property type="match status" value="1"/>
</dbReference>
<name>A0A2N9L3A9_9BACT</name>
<dbReference type="InterPro" id="IPR050397">
    <property type="entry name" value="Env_Response_Regulators"/>
</dbReference>
<evidence type="ECO:0000256" key="2">
    <source>
        <dbReference type="ARBA" id="ARBA00023125"/>
    </source>
</evidence>
<dbReference type="PANTHER" id="PTHR24567:SF74">
    <property type="entry name" value="HTH-TYPE TRANSCRIPTIONAL REGULATOR ARCR"/>
    <property type="match status" value="1"/>
</dbReference>
<evidence type="ECO:0000313" key="7">
    <source>
        <dbReference type="Proteomes" id="UP000239735"/>
    </source>
</evidence>
<keyword evidence="2" id="KW-0238">DNA-binding</keyword>
<dbReference type="Gene3D" id="2.60.120.10">
    <property type="entry name" value="Jelly Rolls"/>
    <property type="match status" value="1"/>
</dbReference>
<feature type="domain" description="Cyclic nucleotide-binding" evidence="4">
    <location>
        <begin position="1"/>
        <end position="106"/>
    </location>
</feature>
<dbReference type="InterPro" id="IPR036390">
    <property type="entry name" value="WH_DNA-bd_sf"/>
</dbReference>
<feature type="domain" description="HTH crp-type" evidence="5">
    <location>
        <begin position="136"/>
        <end position="208"/>
    </location>
</feature>
<keyword evidence="1" id="KW-0805">Transcription regulation</keyword>
<dbReference type="InterPro" id="IPR012318">
    <property type="entry name" value="HTH_CRP"/>
</dbReference>
<dbReference type="CDD" id="cd00092">
    <property type="entry name" value="HTH_CRP"/>
    <property type="match status" value="1"/>
</dbReference>
<organism evidence="6 7">
    <name type="scientific">Candidatus Sulfuritelmatomonas gaucii</name>
    <dbReference type="NCBI Taxonomy" id="2043161"/>
    <lineage>
        <taxon>Bacteria</taxon>
        <taxon>Pseudomonadati</taxon>
        <taxon>Acidobacteriota</taxon>
        <taxon>Terriglobia</taxon>
        <taxon>Terriglobales</taxon>
        <taxon>Acidobacteriaceae</taxon>
        <taxon>Candidatus Sulfuritelmatomonas</taxon>
    </lineage>
</organism>
<dbReference type="GO" id="GO:0003677">
    <property type="term" value="F:DNA binding"/>
    <property type="evidence" value="ECO:0007669"/>
    <property type="project" value="UniProtKB-KW"/>
</dbReference>
<dbReference type="Pfam" id="PF13545">
    <property type="entry name" value="HTH_Crp_2"/>
    <property type="match status" value="1"/>
</dbReference>
<dbReference type="InterPro" id="IPR036388">
    <property type="entry name" value="WH-like_DNA-bd_sf"/>
</dbReference>
<dbReference type="Proteomes" id="UP000239735">
    <property type="component" value="Unassembled WGS sequence"/>
</dbReference>
<dbReference type="Pfam" id="PF00027">
    <property type="entry name" value="cNMP_binding"/>
    <property type="match status" value="1"/>
</dbReference>
<dbReference type="Gene3D" id="1.10.10.10">
    <property type="entry name" value="Winged helix-like DNA-binding domain superfamily/Winged helix DNA-binding domain"/>
    <property type="match status" value="1"/>
</dbReference>
<dbReference type="EMBL" id="OKRB01000013">
    <property type="protein sequence ID" value="SPE17768.1"/>
    <property type="molecule type" value="Genomic_DNA"/>
</dbReference>
<evidence type="ECO:0000259" key="4">
    <source>
        <dbReference type="PROSITE" id="PS50042"/>
    </source>
</evidence>
<dbReference type="GO" id="GO:0003700">
    <property type="term" value="F:DNA-binding transcription factor activity"/>
    <property type="evidence" value="ECO:0007669"/>
    <property type="project" value="TreeGrafter"/>
</dbReference>
<dbReference type="GO" id="GO:0005829">
    <property type="term" value="C:cytosol"/>
    <property type="evidence" value="ECO:0007669"/>
    <property type="project" value="TreeGrafter"/>
</dbReference>
<dbReference type="SUPFAM" id="SSF51206">
    <property type="entry name" value="cAMP-binding domain-like"/>
    <property type="match status" value="1"/>
</dbReference>
<proteinExistence type="predicted"/>
<reference evidence="7" key="1">
    <citation type="submission" date="2018-02" db="EMBL/GenBank/DDBJ databases">
        <authorList>
            <person name="Hausmann B."/>
        </authorList>
    </citation>
    <scope>NUCLEOTIDE SEQUENCE [LARGE SCALE GENOMIC DNA]</scope>
    <source>
        <strain evidence="7">Peat soil MAG SbA5</strain>
    </source>
</reference>
<dbReference type="InterPro" id="IPR014710">
    <property type="entry name" value="RmlC-like_jellyroll"/>
</dbReference>
<dbReference type="SUPFAM" id="SSF46785">
    <property type="entry name" value="Winged helix' DNA-binding domain"/>
    <property type="match status" value="1"/>
</dbReference>
<dbReference type="PROSITE" id="PS51063">
    <property type="entry name" value="HTH_CRP_2"/>
    <property type="match status" value="1"/>
</dbReference>
<sequence>MFCNLTSEALADYDQIGIMMSHARGAKLFSEGDPARNVFVICFGQVKISSTSRDGKTMILKIAGPGDVMGLSAVLANVPHEVTAEAIEPCQVKTVRKQEFVEFLGRHGIASMHAAQALSGEYLTVFHDAKRLALSGSAAGRLARLLLDWGRGASNGKPEIRFTMALTHEEIANMAGTSRETVTRLLNQFRRDQWITIKGTSLTIVKPEQLERLTA</sequence>
<protein>
    <submittedName>
        <fullName evidence="6">Transcriptional regulator, Crp/Fnr family</fullName>
    </submittedName>
</protein>
<dbReference type="PRINTS" id="PR00034">
    <property type="entry name" value="HTHCRP"/>
</dbReference>